<dbReference type="PANTHER" id="PTHR45774:SF4">
    <property type="entry name" value="AXUNDEAD, ISOFORM F"/>
    <property type="match status" value="1"/>
</dbReference>
<protein>
    <recommendedName>
        <fullName evidence="2">BTB domain-containing protein</fullName>
    </recommendedName>
</protein>
<dbReference type="InterPro" id="IPR000210">
    <property type="entry name" value="BTB/POZ_dom"/>
</dbReference>
<feature type="region of interest" description="Disordered" evidence="1">
    <location>
        <begin position="117"/>
        <end position="142"/>
    </location>
</feature>
<dbReference type="AlphaFoldDB" id="A0ABD2JJE7"/>
<dbReference type="Gene3D" id="3.30.710.10">
    <property type="entry name" value="Potassium Channel Kv1.1, Chain A"/>
    <property type="match status" value="1"/>
</dbReference>
<comment type="caution">
    <text evidence="3">The sequence shown here is derived from an EMBL/GenBank/DDBJ whole genome shotgun (WGS) entry which is preliminary data.</text>
</comment>
<evidence type="ECO:0000313" key="3">
    <source>
        <dbReference type="EMBL" id="KAL3090685.1"/>
    </source>
</evidence>
<dbReference type="SUPFAM" id="SSF54695">
    <property type="entry name" value="POZ domain"/>
    <property type="match status" value="1"/>
</dbReference>
<feature type="compositionally biased region" description="Low complexity" evidence="1">
    <location>
        <begin position="130"/>
        <end position="142"/>
    </location>
</feature>
<evidence type="ECO:0000256" key="1">
    <source>
        <dbReference type="SAM" id="MobiDB-lite"/>
    </source>
</evidence>
<name>A0ABD2JJE7_HETSC</name>
<proteinExistence type="predicted"/>
<gene>
    <name evidence="3" type="ORF">niasHS_004477</name>
</gene>
<dbReference type="PANTHER" id="PTHR45774">
    <property type="entry name" value="BTB/POZ DOMAIN-CONTAINING"/>
    <property type="match status" value="1"/>
</dbReference>
<feature type="domain" description="BTB" evidence="2">
    <location>
        <begin position="6"/>
        <end position="63"/>
    </location>
</feature>
<reference evidence="3 4" key="1">
    <citation type="submission" date="2024-10" db="EMBL/GenBank/DDBJ databases">
        <authorList>
            <person name="Kim D."/>
        </authorList>
    </citation>
    <scope>NUCLEOTIDE SEQUENCE [LARGE SCALE GENOMIC DNA]</scope>
    <source>
        <strain evidence="3">Taebaek</strain>
    </source>
</reference>
<evidence type="ECO:0000313" key="4">
    <source>
        <dbReference type="Proteomes" id="UP001620645"/>
    </source>
</evidence>
<accession>A0ABD2JJE7</accession>
<organism evidence="3 4">
    <name type="scientific">Heterodera schachtii</name>
    <name type="common">Sugarbeet cyst nematode worm</name>
    <name type="synonym">Tylenchus schachtii</name>
    <dbReference type="NCBI Taxonomy" id="97005"/>
    <lineage>
        <taxon>Eukaryota</taxon>
        <taxon>Metazoa</taxon>
        <taxon>Ecdysozoa</taxon>
        <taxon>Nematoda</taxon>
        <taxon>Chromadorea</taxon>
        <taxon>Rhabditida</taxon>
        <taxon>Tylenchina</taxon>
        <taxon>Tylenchomorpha</taxon>
        <taxon>Tylenchoidea</taxon>
        <taxon>Heteroderidae</taxon>
        <taxon>Heteroderinae</taxon>
        <taxon>Heterodera</taxon>
    </lineage>
</organism>
<dbReference type="InterPro" id="IPR011333">
    <property type="entry name" value="SKP1/BTB/POZ_sf"/>
</dbReference>
<sequence>MFRHDKGQIEVPAIEIGAFKTMLRFIYTKRFNGMDANNLLEVLKAADKYNIRGLVKKCVNFCANVPIQKLPNVFVAFKQALLLNMEALRWSDEQCRQKGIECSAENRRKMLGPALAVDQQKQAMRRNSDNDNGANNDANIGSDANNAREAEIVHAVDAGDGAIDAFGEGMKIGECPNCSWHCNEEGIIGITTVNPTGLNSNKIGRTEAEGTAIGLAVQNAITVVD</sequence>
<evidence type="ECO:0000259" key="2">
    <source>
        <dbReference type="Pfam" id="PF00651"/>
    </source>
</evidence>
<keyword evidence="4" id="KW-1185">Reference proteome</keyword>
<dbReference type="Pfam" id="PF00651">
    <property type="entry name" value="BTB"/>
    <property type="match status" value="1"/>
</dbReference>
<dbReference type="Proteomes" id="UP001620645">
    <property type="component" value="Unassembled WGS sequence"/>
</dbReference>
<dbReference type="EMBL" id="JBICCN010000140">
    <property type="protein sequence ID" value="KAL3090685.1"/>
    <property type="molecule type" value="Genomic_DNA"/>
</dbReference>